<evidence type="ECO:0000256" key="6">
    <source>
        <dbReference type="ARBA" id="ARBA00022840"/>
    </source>
</evidence>
<sequence>MCDFYLTTIMSLNTTLDQFFDKYAERILSPIRVLVGVSGGPDSVALLHALVGMKEALNLEIHAAHLNHGIRGEEAKDDYDYVIELCNLLSVQCHLKDQDVPALAKLLSVSLEEAARRARYEFFGEIMTNFDFPLLLVAHTANDQAETVLMRLLRGSGLQGLAGILPLSRLPYSEAANLWVGRPLLEIWRNEIEDYCAVHKLTPHHDSTNHDMRYTRNRIRHELLPLLEDKYQHGAAANLARFATLAADEEEWLDELTGAAISSVAVEQEGWINRASMGLTSYEDWANIVEGNQSGSIFIDPRISRDWDDRHIVIDLAGFSRFPLALQRRALRLVYFRLKERLENLEHKHIESILTNLDKAGWKIILPGNVQAQVYSEKLVLGFRGQLIPDFGLLLDEAQLIEIEAPASINFKGALLECDVFEVDEETNWMTDRWVALLDADKTGTKLTIRGRKAGERFKPLGAPGRKKLQDYMVDAAIPRQLRERYPLVVRLPQSAGDSDKIVWVVGFAIGDEFKVTDETSRILRLSISFT</sequence>
<feature type="binding site" evidence="8">
    <location>
        <begin position="38"/>
        <end position="43"/>
    </location>
    <ligand>
        <name>ATP</name>
        <dbReference type="ChEBI" id="CHEBI:30616"/>
    </ligand>
</feature>
<reference evidence="10" key="1">
    <citation type="journal article" date="2024" name="Nature">
        <title>Anoxygenic phototroph of the Chloroflexota uses a type I reaction centre.</title>
        <authorList>
            <person name="Tsuji J.M."/>
            <person name="Shaw N.A."/>
            <person name="Nagashima S."/>
            <person name="Venkiteswaran J.J."/>
            <person name="Schiff S.L."/>
            <person name="Watanabe T."/>
            <person name="Fukui M."/>
            <person name="Hanada S."/>
            <person name="Tank M."/>
            <person name="Neufeld J.D."/>
        </authorList>
    </citation>
    <scope>NUCLEOTIDE SEQUENCE</scope>
    <source>
        <strain evidence="10">L227-S17</strain>
    </source>
</reference>
<dbReference type="RefSeq" id="WP_341471137.1">
    <property type="nucleotide sequence ID" value="NZ_CP128400.1"/>
</dbReference>
<keyword evidence="2 8" id="KW-0963">Cytoplasm</keyword>
<comment type="catalytic activity">
    <reaction evidence="7 8">
        <text>cytidine(34) in tRNA(Ile2) + L-lysine + ATP = lysidine(34) in tRNA(Ile2) + AMP + diphosphate + H(+)</text>
        <dbReference type="Rhea" id="RHEA:43744"/>
        <dbReference type="Rhea" id="RHEA-COMP:10625"/>
        <dbReference type="Rhea" id="RHEA-COMP:10670"/>
        <dbReference type="ChEBI" id="CHEBI:15378"/>
        <dbReference type="ChEBI" id="CHEBI:30616"/>
        <dbReference type="ChEBI" id="CHEBI:32551"/>
        <dbReference type="ChEBI" id="CHEBI:33019"/>
        <dbReference type="ChEBI" id="CHEBI:82748"/>
        <dbReference type="ChEBI" id="CHEBI:83665"/>
        <dbReference type="ChEBI" id="CHEBI:456215"/>
        <dbReference type="EC" id="6.3.4.19"/>
    </reaction>
</comment>
<evidence type="ECO:0000313" key="10">
    <source>
        <dbReference type="EMBL" id="WJW69251.1"/>
    </source>
</evidence>
<dbReference type="SUPFAM" id="SSF52402">
    <property type="entry name" value="Adenine nucleotide alpha hydrolases-like"/>
    <property type="match status" value="1"/>
</dbReference>
<keyword evidence="5 8" id="KW-0547">Nucleotide-binding</keyword>
<evidence type="ECO:0000256" key="5">
    <source>
        <dbReference type="ARBA" id="ARBA00022741"/>
    </source>
</evidence>
<evidence type="ECO:0000256" key="8">
    <source>
        <dbReference type="HAMAP-Rule" id="MF_01161"/>
    </source>
</evidence>
<dbReference type="PANTHER" id="PTHR43033:SF1">
    <property type="entry name" value="TRNA(ILE)-LYSIDINE SYNTHASE-RELATED"/>
    <property type="match status" value="1"/>
</dbReference>
<dbReference type="SUPFAM" id="SSF56037">
    <property type="entry name" value="PheT/TilS domain"/>
    <property type="match status" value="1"/>
</dbReference>
<comment type="function">
    <text evidence="8">Ligates lysine onto the cytidine present at position 34 of the AUA codon-specific tRNA(Ile) that contains the anticodon CAU, in an ATP-dependent manner. Cytidine is converted to lysidine, thus changing the amino acid specificity of the tRNA from methionine to isoleucine.</text>
</comment>
<dbReference type="NCBIfam" id="TIGR02433">
    <property type="entry name" value="lysidine_TilS_C"/>
    <property type="match status" value="1"/>
</dbReference>
<keyword evidence="4 8" id="KW-0819">tRNA processing</keyword>
<evidence type="ECO:0000256" key="3">
    <source>
        <dbReference type="ARBA" id="ARBA00022598"/>
    </source>
</evidence>
<dbReference type="Pfam" id="PF11734">
    <property type="entry name" value="TilS_C"/>
    <property type="match status" value="1"/>
</dbReference>
<dbReference type="SMART" id="SM00977">
    <property type="entry name" value="TilS_C"/>
    <property type="match status" value="1"/>
</dbReference>
<dbReference type="NCBIfam" id="TIGR02432">
    <property type="entry name" value="lysidine_TilS_N"/>
    <property type="match status" value="1"/>
</dbReference>
<dbReference type="Pfam" id="PF01171">
    <property type="entry name" value="ATP_bind_3"/>
    <property type="match status" value="1"/>
</dbReference>
<protein>
    <recommendedName>
        <fullName evidence="8">tRNA(Ile)-lysidine synthase</fullName>
        <ecNumber evidence="8">6.3.4.19</ecNumber>
    </recommendedName>
    <alternativeName>
        <fullName evidence="8">tRNA(Ile)-2-lysyl-cytidine synthase</fullName>
    </alternativeName>
    <alternativeName>
        <fullName evidence="8">tRNA(Ile)-lysidine synthetase</fullName>
    </alternativeName>
</protein>
<dbReference type="InterPro" id="IPR011063">
    <property type="entry name" value="TilS/TtcA_N"/>
</dbReference>
<gene>
    <name evidence="8 10" type="primary">tilS</name>
    <name evidence="10" type="ORF">OZ401_002852</name>
</gene>
<dbReference type="Gene3D" id="3.30.465.60">
    <property type="match status" value="1"/>
</dbReference>
<keyword evidence="3 8" id="KW-0436">Ligase</keyword>
<dbReference type="Proteomes" id="UP001431572">
    <property type="component" value="Chromosome 2"/>
</dbReference>
<proteinExistence type="inferred from homology"/>
<dbReference type="CDD" id="cd01992">
    <property type="entry name" value="TilS_N"/>
    <property type="match status" value="1"/>
</dbReference>
<feature type="domain" description="Lysidine-tRNA(Ile) synthetase C-terminal" evidence="9">
    <location>
        <begin position="447"/>
        <end position="526"/>
    </location>
</feature>
<dbReference type="InterPro" id="IPR012796">
    <property type="entry name" value="Lysidine-tRNA-synth_C"/>
</dbReference>
<dbReference type="Gene3D" id="3.40.50.620">
    <property type="entry name" value="HUPs"/>
    <property type="match status" value="1"/>
</dbReference>
<evidence type="ECO:0000256" key="7">
    <source>
        <dbReference type="ARBA" id="ARBA00048539"/>
    </source>
</evidence>
<accession>A0ABY9B9A6</accession>
<evidence type="ECO:0000256" key="1">
    <source>
        <dbReference type="ARBA" id="ARBA00004496"/>
    </source>
</evidence>
<keyword evidence="11" id="KW-1185">Reference proteome</keyword>
<dbReference type="InterPro" id="IPR012094">
    <property type="entry name" value="tRNA_Ile_lys_synt"/>
</dbReference>
<evidence type="ECO:0000256" key="4">
    <source>
        <dbReference type="ARBA" id="ARBA00022694"/>
    </source>
</evidence>
<name>A0ABY9B9A6_9CHLR</name>
<dbReference type="InterPro" id="IPR012795">
    <property type="entry name" value="tRNA_Ile_lys_synt_N"/>
</dbReference>
<evidence type="ECO:0000256" key="2">
    <source>
        <dbReference type="ARBA" id="ARBA00022490"/>
    </source>
</evidence>
<dbReference type="PANTHER" id="PTHR43033">
    <property type="entry name" value="TRNA(ILE)-LYSIDINE SYNTHASE-RELATED"/>
    <property type="match status" value="1"/>
</dbReference>
<comment type="subcellular location">
    <subcellularLocation>
        <location evidence="1 8">Cytoplasm</location>
    </subcellularLocation>
</comment>
<dbReference type="EC" id="6.3.4.19" evidence="8"/>
<dbReference type="InterPro" id="IPR014729">
    <property type="entry name" value="Rossmann-like_a/b/a_fold"/>
</dbReference>
<evidence type="ECO:0000313" key="11">
    <source>
        <dbReference type="Proteomes" id="UP001431572"/>
    </source>
</evidence>
<comment type="similarity">
    <text evidence="8">Belongs to the tRNA(Ile)-lysidine synthase family.</text>
</comment>
<dbReference type="EMBL" id="CP128400">
    <property type="protein sequence ID" value="WJW69251.1"/>
    <property type="molecule type" value="Genomic_DNA"/>
</dbReference>
<evidence type="ECO:0000259" key="9">
    <source>
        <dbReference type="SMART" id="SM00977"/>
    </source>
</evidence>
<keyword evidence="6 8" id="KW-0067">ATP-binding</keyword>
<organism evidence="10 11">
    <name type="scientific">Candidatus Chlorohelix allophototropha</name>
    <dbReference type="NCBI Taxonomy" id="3003348"/>
    <lineage>
        <taxon>Bacteria</taxon>
        <taxon>Bacillati</taxon>
        <taxon>Chloroflexota</taxon>
        <taxon>Chloroflexia</taxon>
        <taxon>Candidatus Chloroheliales</taxon>
        <taxon>Candidatus Chloroheliaceae</taxon>
        <taxon>Candidatus Chlorohelix</taxon>
    </lineage>
</organism>
<dbReference type="SUPFAM" id="SSF82829">
    <property type="entry name" value="MesJ substrate recognition domain-like"/>
    <property type="match status" value="1"/>
</dbReference>
<dbReference type="HAMAP" id="MF_01161">
    <property type="entry name" value="tRNA_Ile_lys_synt"/>
    <property type="match status" value="1"/>
</dbReference>
<comment type="domain">
    <text evidence="8">The N-terminal region contains the highly conserved SGGXDS motif, predicted to be a P-loop motif involved in ATP binding.</text>
</comment>
<dbReference type="GO" id="GO:0032267">
    <property type="term" value="F:tRNA(Ile)-lysidine synthase activity"/>
    <property type="evidence" value="ECO:0007669"/>
    <property type="project" value="UniProtKB-EC"/>
</dbReference>